<sequence>RELARFAKRGGPDLRDLRAYPPAKSSHQHAGAMNSSSRSRATKSTDPTTLPTTLPTTSGTTTTKKSTTPYNRGFEQHLTDHGVHPIYSSQEQELEEVMAAMAVPRSSLSPSKFSHGAFQ</sequence>
<feature type="non-terminal residue" evidence="2">
    <location>
        <position position="119"/>
    </location>
</feature>
<evidence type="ECO:0000313" key="2">
    <source>
        <dbReference type="EMBL" id="KAH6883469.1"/>
    </source>
</evidence>
<evidence type="ECO:0000313" key="3">
    <source>
        <dbReference type="Proteomes" id="UP000777438"/>
    </source>
</evidence>
<feature type="compositionally biased region" description="Basic and acidic residues" evidence="1">
    <location>
        <begin position="1"/>
        <end position="18"/>
    </location>
</feature>
<comment type="caution">
    <text evidence="2">The sequence shown here is derived from an EMBL/GenBank/DDBJ whole genome shotgun (WGS) entry which is preliminary data.</text>
</comment>
<feature type="compositionally biased region" description="Low complexity" evidence="1">
    <location>
        <begin position="42"/>
        <end position="68"/>
    </location>
</feature>
<gene>
    <name evidence="2" type="ORF">B0T10DRAFT_362549</name>
</gene>
<organism evidence="2 3">
    <name type="scientific">Thelonectria olida</name>
    <dbReference type="NCBI Taxonomy" id="1576542"/>
    <lineage>
        <taxon>Eukaryota</taxon>
        <taxon>Fungi</taxon>
        <taxon>Dikarya</taxon>
        <taxon>Ascomycota</taxon>
        <taxon>Pezizomycotina</taxon>
        <taxon>Sordariomycetes</taxon>
        <taxon>Hypocreomycetidae</taxon>
        <taxon>Hypocreales</taxon>
        <taxon>Nectriaceae</taxon>
        <taxon>Thelonectria</taxon>
    </lineage>
</organism>
<reference evidence="2 3" key="1">
    <citation type="journal article" date="2021" name="Nat. Commun.">
        <title>Genetic determinants of endophytism in the Arabidopsis root mycobiome.</title>
        <authorList>
            <person name="Mesny F."/>
            <person name="Miyauchi S."/>
            <person name="Thiergart T."/>
            <person name="Pickel B."/>
            <person name="Atanasova L."/>
            <person name="Karlsson M."/>
            <person name="Huettel B."/>
            <person name="Barry K.W."/>
            <person name="Haridas S."/>
            <person name="Chen C."/>
            <person name="Bauer D."/>
            <person name="Andreopoulos W."/>
            <person name="Pangilinan J."/>
            <person name="LaButti K."/>
            <person name="Riley R."/>
            <person name="Lipzen A."/>
            <person name="Clum A."/>
            <person name="Drula E."/>
            <person name="Henrissat B."/>
            <person name="Kohler A."/>
            <person name="Grigoriev I.V."/>
            <person name="Martin F.M."/>
            <person name="Hacquard S."/>
        </authorList>
    </citation>
    <scope>NUCLEOTIDE SEQUENCE [LARGE SCALE GENOMIC DNA]</scope>
    <source>
        <strain evidence="2 3">MPI-CAGE-CH-0241</strain>
    </source>
</reference>
<evidence type="ECO:0000256" key="1">
    <source>
        <dbReference type="SAM" id="MobiDB-lite"/>
    </source>
</evidence>
<proteinExistence type="predicted"/>
<keyword evidence="3" id="KW-1185">Reference proteome</keyword>
<dbReference type="Proteomes" id="UP000777438">
    <property type="component" value="Unassembled WGS sequence"/>
</dbReference>
<dbReference type="OrthoDB" id="5336565at2759"/>
<accession>A0A9P8VW93</accession>
<name>A0A9P8VW93_9HYPO</name>
<feature type="region of interest" description="Disordered" evidence="1">
    <location>
        <begin position="1"/>
        <end position="76"/>
    </location>
</feature>
<dbReference type="EMBL" id="JAGPYM010000023">
    <property type="protein sequence ID" value="KAH6883469.1"/>
    <property type="molecule type" value="Genomic_DNA"/>
</dbReference>
<feature type="non-terminal residue" evidence="2">
    <location>
        <position position="1"/>
    </location>
</feature>
<protein>
    <submittedName>
        <fullName evidence="2">Uncharacterized protein</fullName>
    </submittedName>
</protein>
<dbReference type="AlphaFoldDB" id="A0A9P8VW93"/>